<keyword evidence="1" id="KW-0812">Transmembrane</keyword>
<accession>A0AAE8BFG4</accession>
<keyword evidence="3" id="KW-1185">Reference proteome</keyword>
<dbReference type="Proteomes" id="UP000828443">
    <property type="component" value="Segment"/>
</dbReference>
<keyword evidence="1" id="KW-1133">Transmembrane helix</keyword>
<feature type="transmembrane region" description="Helical" evidence="1">
    <location>
        <begin position="20"/>
        <end position="44"/>
    </location>
</feature>
<feature type="transmembrane region" description="Helical" evidence="1">
    <location>
        <begin position="168"/>
        <end position="193"/>
    </location>
</feature>
<feature type="transmembrane region" description="Helical" evidence="1">
    <location>
        <begin position="127"/>
        <end position="148"/>
    </location>
</feature>
<keyword evidence="1" id="KW-0472">Membrane</keyword>
<protein>
    <submittedName>
        <fullName evidence="2">Uncharacterized protein</fullName>
    </submittedName>
</protein>
<dbReference type="KEGG" id="vg:77953135"/>
<reference evidence="2" key="1">
    <citation type="journal article" date="2021" name="Viruses">
        <title>Novel Viruses That Lyse Plant and Human Strains of Kosakonia cowanii.</title>
        <authorList>
            <person name="Petrzik K."/>
            <person name="Brazdova S."/>
            <person name="Krawczyk K."/>
        </authorList>
    </citation>
    <scope>NUCLEOTIDE SEQUENCE</scope>
</reference>
<dbReference type="EMBL" id="MZ348422">
    <property type="protein sequence ID" value="QYN79958.1"/>
    <property type="molecule type" value="Genomic_DNA"/>
</dbReference>
<proteinExistence type="predicted"/>
<organism evidence="2 3">
    <name type="scientific">Kosakonia phage Kc263</name>
    <dbReference type="NCBI Taxonomy" id="2863194"/>
    <lineage>
        <taxon>Viruses</taxon>
        <taxon>Duplodnaviria</taxon>
        <taxon>Heunggongvirae</taxon>
        <taxon>Uroviricota</taxon>
        <taxon>Caudoviricetes</taxon>
        <taxon>Chimalliviridae</taxon>
        <taxon>Branisovskavirus</taxon>
        <taxon>Branisovskavirus Kc263</taxon>
    </lineage>
</organism>
<dbReference type="RefSeq" id="YP_010676770.1">
    <property type="nucleotide sequence ID" value="NC_071015.1"/>
</dbReference>
<feature type="transmembrane region" description="Helical" evidence="1">
    <location>
        <begin position="56"/>
        <end position="77"/>
    </location>
</feature>
<evidence type="ECO:0000313" key="2">
    <source>
        <dbReference type="EMBL" id="QYN79958.1"/>
    </source>
</evidence>
<evidence type="ECO:0000256" key="1">
    <source>
        <dbReference type="SAM" id="Phobius"/>
    </source>
</evidence>
<dbReference type="GeneID" id="77953135"/>
<name>A0AAE8BFG4_9CAUD</name>
<evidence type="ECO:0000313" key="3">
    <source>
        <dbReference type="Proteomes" id="UP000828443"/>
    </source>
</evidence>
<sequence length="214" mass="23056">MDKIRKQTVAEVHPWDRIPIILKSISGFNSCLTVSVMSLIFIWSVHISVSKSLSDWPGVITFSLMIGGPMIIALNFVNAKSVIGTILAKANDSEGGAPTTIEIPSATAIVTEDSVAVEREIIGPTTVILRAIAGFTATHVICFCSLLFTWTIHNSMIIGYRLPGDMQLFMVVIGPIITSWSFVRANATLTAVIEGASAIDRIRNKLAGVISTNK</sequence>